<evidence type="ECO:0000313" key="3">
    <source>
        <dbReference type="Proteomes" id="UP001494902"/>
    </source>
</evidence>
<dbReference type="Gene3D" id="3.30.420.40">
    <property type="match status" value="2"/>
</dbReference>
<keyword evidence="3" id="KW-1185">Reference proteome</keyword>
<comment type="similarity">
    <text evidence="1">Belongs to the ROK (NagC/XylR) family.</text>
</comment>
<evidence type="ECO:0000313" key="2">
    <source>
        <dbReference type="EMBL" id="MEQ3549199.1"/>
    </source>
</evidence>
<sequence length="296" mass="30670">MTVPVLEIGGTHVTAALVDPEAARVLDSLRRPLHAEAPAGEIVGDLVACAAGLGPAVADHWGVAIPGPFDYERGVGLFSGVAKFEGLHGVDLRAALLPRLPGGPTEITFLNDAHAFALGEWVRCGAPRRMVGITLGTGVGGAFLADGVAVRSGPEVPPGGVVHLLTHAGRPLEDTVSRRALRRTYAAVSGNLDADVHEIAEAARAGDPVARTVFDDAFRALGSVLAPWLERFCASTVVVGGSVAGSWDLVAGPLRAGLDLPGVDLVRARHLHDAALLGAAWHTRRDSDDNIPGARR</sequence>
<accession>A0ABN0MYW3</accession>
<dbReference type="Pfam" id="PF00480">
    <property type="entry name" value="ROK"/>
    <property type="match status" value="1"/>
</dbReference>
<name>A0ABN0MYW3_9PSEU</name>
<proteinExistence type="inferred from homology"/>
<dbReference type="EMBL" id="JBEDNQ010000001">
    <property type="protein sequence ID" value="MEQ3549199.1"/>
    <property type="molecule type" value="Genomic_DNA"/>
</dbReference>
<dbReference type="RefSeq" id="WP_349296287.1">
    <property type="nucleotide sequence ID" value="NZ_JBEDNQ010000001.1"/>
</dbReference>
<protein>
    <submittedName>
        <fullName evidence="2">ROK family protein</fullName>
    </submittedName>
</protein>
<reference evidence="2 3" key="1">
    <citation type="submission" date="2024-03" db="EMBL/GenBank/DDBJ databases">
        <title>Draft genome sequence of Pseudonocardia nematodicida JCM 31783.</title>
        <authorList>
            <person name="Butdee W."/>
            <person name="Duangmal K."/>
        </authorList>
    </citation>
    <scope>NUCLEOTIDE SEQUENCE [LARGE SCALE GENOMIC DNA]</scope>
    <source>
        <strain evidence="2 3">JCM 31783</strain>
    </source>
</reference>
<dbReference type="InterPro" id="IPR043129">
    <property type="entry name" value="ATPase_NBD"/>
</dbReference>
<gene>
    <name evidence="2" type="ORF">WIS52_01845</name>
</gene>
<evidence type="ECO:0000256" key="1">
    <source>
        <dbReference type="ARBA" id="ARBA00006479"/>
    </source>
</evidence>
<dbReference type="Proteomes" id="UP001494902">
    <property type="component" value="Unassembled WGS sequence"/>
</dbReference>
<comment type="caution">
    <text evidence="2">The sequence shown here is derived from an EMBL/GenBank/DDBJ whole genome shotgun (WGS) entry which is preliminary data.</text>
</comment>
<dbReference type="SUPFAM" id="SSF53067">
    <property type="entry name" value="Actin-like ATPase domain"/>
    <property type="match status" value="1"/>
</dbReference>
<dbReference type="PANTHER" id="PTHR18964:SF169">
    <property type="entry name" value="N-ACETYLMANNOSAMINE KINASE"/>
    <property type="match status" value="1"/>
</dbReference>
<organism evidence="2 3">
    <name type="scientific">Pseudonocardia nematodicida</name>
    <dbReference type="NCBI Taxonomy" id="1206997"/>
    <lineage>
        <taxon>Bacteria</taxon>
        <taxon>Bacillati</taxon>
        <taxon>Actinomycetota</taxon>
        <taxon>Actinomycetes</taxon>
        <taxon>Pseudonocardiales</taxon>
        <taxon>Pseudonocardiaceae</taxon>
        <taxon>Pseudonocardia</taxon>
    </lineage>
</organism>
<dbReference type="PANTHER" id="PTHR18964">
    <property type="entry name" value="ROK (REPRESSOR, ORF, KINASE) FAMILY"/>
    <property type="match status" value="1"/>
</dbReference>
<dbReference type="InterPro" id="IPR000600">
    <property type="entry name" value="ROK"/>
</dbReference>